<keyword evidence="1" id="KW-0472">Membrane</keyword>
<accession>A0A1S7FS53</accession>
<dbReference type="KEGG" id="lwi:UE46_03710"/>
<keyword evidence="1" id="KW-1133">Transmembrane helix</keyword>
<evidence type="ECO:0000313" key="2">
    <source>
        <dbReference type="EMBL" id="AQY50230.1"/>
    </source>
</evidence>
<organism evidence="2 3">
    <name type="scientific">Listeria weihenstephanensis</name>
    <dbReference type="NCBI Taxonomy" id="1006155"/>
    <lineage>
        <taxon>Bacteria</taxon>
        <taxon>Bacillati</taxon>
        <taxon>Bacillota</taxon>
        <taxon>Bacilli</taxon>
        <taxon>Bacillales</taxon>
        <taxon>Listeriaceae</taxon>
        <taxon>Listeria</taxon>
    </lineage>
</organism>
<keyword evidence="1" id="KW-0812">Transmembrane</keyword>
<gene>
    <name evidence="2" type="ORF">UE46_03710</name>
</gene>
<reference evidence="3" key="1">
    <citation type="submission" date="2015-03" db="EMBL/GenBank/DDBJ databases">
        <authorList>
            <person name="Ferrari E."/>
            <person name="Walter M.C."/>
            <person name="Huptas C."/>
            <person name="Scherer S."/>
            <person name="Mueller-Herbst S."/>
        </authorList>
    </citation>
    <scope>NUCLEOTIDE SEQUENCE [LARGE SCALE GENOMIC DNA]</scope>
    <source>
        <strain evidence="3">LWP01</strain>
    </source>
</reference>
<proteinExistence type="predicted"/>
<name>A0A1S7FS53_9LIST</name>
<sequence>MRKIIAAGLIFIAIIFIGMAWFSYSKKEEIRNRSQQVRQDLYRKVNDEMKLRQCPIQRLFRGE</sequence>
<protein>
    <submittedName>
        <fullName evidence="2">Uncharacterized protein</fullName>
    </submittedName>
</protein>
<feature type="transmembrane region" description="Helical" evidence="1">
    <location>
        <begin position="6"/>
        <end position="24"/>
    </location>
</feature>
<dbReference type="EMBL" id="CP011102">
    <property type="protein sequence ID" value="AQY50230.1"/>
    <property type="molecule type" value="Genomic_DNA"/>
</dbReference>
<dbReference type="Proteomes" id="UP000223060">
    <property type="component" value="Chromosome"/>
</dbReference>
<keyword evidence="3" id="KW-1185">Reference proteome</keyword>
<evidence type="ECO:0000313" key="3">
    <source>
        <dbReference type="Proteomes" id="UP000223060"/>
    </source>
</evidence>
<evidence type="ECO:0000256" key="1">
    <source>
        <dbReference type="SAM" id="Phobius"/>
    </source>
</evidence>
<dbReference type="RefSeq" id="WP_036059595.1">
    <property type="nucleotide sequence ID" value="NZ_CP011102.1"/>
</dbReference>
<dbReference type="AlphaFoldDB" id="A0A1S7FS53"/>